<evidence type="ECO:0000256" key="4">
    <source>
        <dbReference type="ARBA" id="ARBA00023136"/>
    </source>
</evidence>
<keyword evidence="2 6" id="KW-0812">Transmembrane</keyword>
<dbReference type="OrthoDB" id="5329176at2759"/>
<dbReference type="EMBL" id="ML994661">
    <property type="protein sequence ID" value="KAF2179953.1"/>
    <property type="molecule type" value="Genomic_DNA"/>
</dbReference>
<name>A0A6A6DLT0_9PEZI</name>
<feature type="transmembrane region" description="Helical" evidence="6">
    <location>
        <begin position="77"/>
        <end position="99"/>
    </location>
</feature>
<comment type="similarity">
    <text evidence="5">Belongs to the SAT4 family.</text>
</comment>
<organism evidence="8 9">
    <name type="scientific">Zopfia rhizophila CBS 207.26</name>
    <dbReference type="NCBI Taxonomy" id="1314779"/>
    <lineage>
        <taxon>Eukaryota</taxon>
        <taxon>Fungi</taxon>
        <taxon>Dikarya</taxon>
        <taxon>Ascomycota</taxon>
        <taxon>Pezizomycotina</taxon>
        <taxon>Dothideomycetes</taxon>
        <taxon>Dothideomycetes incertae sedis</taxon>
        <taxon>Zopfiaceae</taxon>
        <taxon>Zopfia</taxon>
    </lineage>
</organism>
<dbReference type="Proteomes" id="UP000800200">
    <property type="component" value="Unassembled WGS sequence"/>
</dbReference>
<feature type="domain" description="Rhodopsin" evidence="7">
    <location>
        <begin position="2"/>
        <end position="221"/>
    </location>
</feature>
<dbReference type="InterPro" id="IPR052337">
    <property type="entry name" value="SAT4-like"/>
</dbReference>
<evidence type="ECO:0000256" key="6">
    <source>
        <dbReference type="SAM" id="Phobius"/>
    </source>
</evidence>
<evidence type="ECO:0000256" key="1">
    <source>
        <dbReference type="ARBA" id="ARBA00004141"/>
    </source>
</evidence>
<accession>A0A6A6DLT0</accession>
<evidence type="ECO:0000256" key="5">
    <source>
        <dbReference type="ARBA" id="ARBA00038359"/>
    </source>
</evidence>
<sequence length="282" mass="31883">MAVLAWLLLLGYSISCSFITKYGLGRHVWDIPFSVLNPNYVKVSTITQTFYGTSIMFTKLSILTLFLRFIPKGKLRATVYTTIVVVVIYSLLLSFQWVYRCRPLEKHWDLAVTRGSCVDWLKINIFSGVMNTITDAIILVLPILILRNIRIPIRQKIGVMVVLMTGGLVSAISIIRLKLIVDSVSNADFTWDVSQIVWWSIEVHIAIVCACLPAGKPFLRRHFPKFIGSSYGPSLGTRRETMHSSYAQHPRSRDGDELSLNVFSDSYLDRRSQANASTCTVE</sequence>
<evidence type="ECO:0000259" key="7">
    <source>
        <dbReference type="Pfam" id="PF20684"/>
    </source>
</evidence>
<proteinExistence type="inferred from homology"/>
<dbReference type="Pfam" id="PF20684">
    <property type="entry name" value="Fung_rhodopsin"/>
    <property type="match status" value="1"/>
</dbReference>
<dbReference type="PANTHER" id="PTHR33048">
    <property type="entry name" value="PTH11-LIKE INTEGRAL MEMBRANE PROTEIN (AFU_ORTHOLOGUE AFUA_5G11245)"/>
    <property type="match status" value="1"/>
</dbReference>
<feature type="transmembrane region" description="Helical" evidence="6">
    <location>
        <begin position="50"/>
        <end position="70"/>
    </location>
</feature>
<feature type="transmembrane region" description="Helical" evidence="6">
    <location>
        <begin position="123"/>
        <end position="145"/>
    </location>
</feature>
<keyword evidence="9" id="KW-1185">Reference proteome</keyword>
<keyword evidence="4 6" id="KW-0472">Membrane</keyword>
<keyword evidence="3 6" id="KW-1133">Transmembrane helix</keyword>
<evidence type="ECO:0000313" key="8">
    <source>
        <dbReference type="EMBL" id="KAF2179953.1"/>
    </source>
</evidence>
<evidence type="ECO:0000256" key="2">
    <source>
        <dbReference type="ARBA" id="ARBA00022692"/>
    </source>
</evidence>
<protein>
    <recommendedName>
        <fullName evidence="7">Rhodopsin domain-containing protein</fullName>
    </recommendedName>
</protein>
<dbReference type="PANTHER" id="PTHR33048:SF124">
    <property type="entry name" value="INTEGRAL MEMBRANE PROTEIN"/>
    <property type="match status" value="1"/>
</dbReference>
<dbReference type="AlphaFoldDB" id="A0A6A6DLT0"/>
<reference evidence="8" key="1">
    <citation type="journal article" date="2020" name="Stud. Mycol.">
        <title>101 Dothideomycetes genomes: a test case for predicting lifestyles and emergence of pathogens.</title>
        <authorList>
            <person name="Haridas S."/>
            <person name="Albert R."/>
            <person name="Binder M."/>
            <person name="Bloem J."/>
            <person name="Labutti K."/>
            <person name="Salamov A."/>
            <person name="Andreopoulos B."/>
            <person name="Baker S."/>
            <person name="Barry K."/>
            <person name="Bills G."/>
            <person name="Bluhm B."/>
            <person name="Cannon C."/>
            <person name="Castanera R."/>
            <person name="Culley D."/>
            <person name="Daum C."/>
            <person name="Ezra D."/>
            <person name="Gonzalez J."/>
            <person name="Henrissat B."/>
            <person name="Kuo A."/>
            <person name="Liang C."/>
            <person name="Lipzen A."/>
            <person name="Lutzoni F."/>
            <person name="Magnuson J."/>
            <person name="Mondo S."/>
            <person name="Nolan M."/>
            <person name="Ohm R."/>
            <person name="Pangilinan J."/>
            <person name="Park H.-J."/>
            <person name="Ramirez L."/>
            <person name="Alfaro M."/>
            <person name="Sun H."/>
            <person name="Tritt A."/>
            <person name="Yoshinaga Y."/>
            <person name="Zwiers L.-H."/>
            <person name="Turgeon B."/>
            <person name="Goodwin S."/>
            <person name="Spatafora J."/>
            <person name="Crous P."/>
            <person name="Grigoriev I."/>
        </authorList>
    </citation>
    <scope>NUCLEOTIDE SEQUENCE</scope>
    <source>
        <strain evidence="8">CBS 207.26</strain>
    </source>
</reference>
<evidence type="ECO:0000256" key="3">
    <source>
        <dbReference type="ARBA" id="ARBA00022989"/>
    </source>
</evidence>
<feature type="transmembrane region" description="Helical" evidence="6">
    <location>
        <begin position="157"/>
        <end position="176"/>
    </location>
</feature>
<gene>
    <name evidence="8" type="ORF">K469DRAFT_673473</name>
</gene>
<evidence type="ECO:0000313" key="9">
    <source>
        <dbReference type="Proteomes" id="UP000800200"/>
    </source>
</evidence>
<feature type="transmembrane region" description="Helical" evidence="6">
    <location>
        <begin position="196"/>
        <end position="215"/>
    </location>
</feature>
<dbReference type="GO" id="GO:0016020">
    <property type="term" value="C:membrane"/>
    <property type="evidence" value="ECO:0007669"/>
    <property type="project" value="UniProtKB-SubCell"/>
</dbReference>
<comment type="subcellular location">
    <subcellularLocation>
        <location evidence="1">Membrane</location>
        <topology evidence="1">Multi-pass membrane protein</topology>
    </subcellularLocation>
</comment>
<dbReference type="InterPro" id="IPR049326">
    <property type="entry name" value="Rhodopsin_dom_fungi"/>
</dbReference>